<dbReference type="InterPro" id="IPR011990">
    <property type="entry name" value="TPR-like_helical_dom_sf"/>
</dbReference>
<dbReference type="RefSeq" id="WP_013554484.1">
    <property type="nucleotide sequence ID" value="NC_014935.1"/>
</dbReference>
<feature type="compositionally biased region" description="Low complexity" evidence="2">
    <location>
        <begin position="124"/>
        <end position="136"/>
    </location>
</feature>
<evidence type="ECO:0000256" key="2">
    <source>
        <dbReference type="SAM" id="MobiDB-lite"/>
    </source>
</evidence>
<keyword evidence="1" id="KW-0802">TPR repeat</keyword>
<dbReference type="Pfam" id="PF13432">
    <property type="entry name" value="TPR_16"/>
    <property type="match status" value="1"/>
</dbReference>
<organism evidence="3 4">
    <name type="scientific">Nitratifractor salsuginis (strain DSM 16511 / JCM 12458 / E9I37-1)</name>
    <dbReference type="NCBI Taxonomy" id="749222"/>
    <lineage>
        <taxon>Bacteria</taxon>
        <taxon>Pseudomonadati</taxon>
        <taxon>Campylobacterota</taxon>
        <taxon>Epsilonproteobacteria</taxon>
        <taxon>Campylobacterales</taxon>
        <taxon>Sulfurovaceae</taxon>
        <taxon>Nitratifractor</taxon>
    </lineage>
</organism>
<dbReference type="HOGENOM" id="CLU_066841_0_0_7"/>
<proteinExistence type="predicted"/>
<dbReference type="SUPFAM" id="SSF48452">
    <property type="entry name" value="TPR-like"/>
    <property type="match status" value="1"/>
</dbReference>
<dbReference type="EMBL" id="CP002452">
    <property type="protein sequence ID" value="ADV46795.1"/>
    <property type="molecule type" value="Genomic_DNA"/>
</dbReference>
<dbReference type="eggNOG" id="COG1729">
    <property type="taxonomic scope" value="Bacteria"/>
</dbReference>
<evidence type="ECO:0000313" key="4">
    <source>
        <dbReference type="Proteomes" id="UP000008633"/>
    </source>
</evidence>
<reference evidence="3 4" key="1">
    <citation type="journal article" date="2011" name="Stand. Genomic Sci.">
        <title>Complete genome sequence of Nitratifractor salsuginis type strain (E9I37-1).</title>
        <authorList>
            <person name="Anderson I."/>
            <person name="Sikorski J."/>
            <person name="Zeytun A."/>
            <person name="Nolan M."/>
            <person name="Lapidus A."/>
            <person name="Lucas S."/>
            <person name="Hammon N."/>
            <person name="Deshpande S."/>
            <person name="Cheng J.F."/>
            <person name="Tapia R."/>
            <person name="Han C."/>
            <person name="Goodwin L."/>
            <person name="Pitluck S."/>
            <person name="Liolios K."/>
            <person name="Pagani I."/>
            <person name="Ivanova N."/>
            <person name="Huntemann M."/>
            <person name="Mavromatis K."/>
            <person name="Ovchinikova G."/>
            <person name="Pati A."/>
            <person name="Chen A."/>
            <person name="Palaniappan K."/>
            <person name="Land M."/>
            <person name="Hauser L."/>
            <person name="Brambilla E.M."/>
            <person name="Ngatchou-Djao O.D."/>
            <person name="Rohde M."/>
            <person name="Tindall B.J."/>
            <person name="Goker M."/>
            <person name="Detter J.C."/>
            <person name="Woyke T."/>
            <person name="Bristow J."/>
            <person name="Eisen J.A."/>
            <person name="Markowitz V."/>
            <person name="Hugenholtz P."/>
            <person name="Klenk H.P."/>
            <person name="Kyrpides N.C."/>
        </authorList>
    </citation>
    <scope>NUCLEOTIDE SEQUENCE [LARGE SCALE GENOMIC DNA]</scope>
    <source>
        <strain evidence="4">DSM 16511 / JCM 12458 / E9I37-1</strain>
    </source>
</reference>
<dbReference type="Proteomes" id="UP000008633">
    <property type="component" value="Chromosome"/>
</dbReference>
<gene>
    <name evidence="3" type="ordered locus">Nitsa_1547</name>
</gene>
<dbReference type="STRING" id="749222.Nitsa_1547"/>
<evidence type="ECO:0000256" key="1">
    <source>
        <dbReference type="PROSITE-ProRule" id="PRU00339"/>
    </source>
</evidence>
<dbReference type="InterPro" id="IPR019734">
    <property type="entry name" value="TPR_rpt"/>
</dbReference>
<feature type="region of interest" description="Disordered" evidence="2">
    <location>
        <begin position="100"/>
        <end position="139"/>
    </location>
</feature>
<protein>
    <submittedName>
        <fullName evidence="3">Uncharacterized protein</fullName>
    </submittedName>
</protein>
<evidence type="ECO:0000313" key="3">
    <source>
        <dbReference type="EMBL" id="ADV46795.1"/>
    </source>
</evidence>
<dbReference type="Pfam" id="PF13174">
    <property type="entry name" value="TPR_6"/>
    <property type="match status" value="1"/>
</dbReference>
<feature type="repeat" description="TPR" evidence="1">
    <location>
        <begin position="181"/>
        <end position="214"/>
    </location>
</feature>
<dbReference type="KEGG" id="nsa:Nitsa_1547"/>
<reference evidence="4" key="2">
    <citation type="submission" date="2011-01" db="EMBL/GenBank/DDBJ databases">
        <title>The complete genome of Nitratifractor salsuginis DSM 16511.</title>
        <authorList>
            <consortium name="US DOE Joint Genome Institute (JGI-PGF)"/>
            <person name="Lucas S."/>
            <person name="Copeland A."/>
            <person name="Lapidus A."/>
            <person name="Bruce D."/>
            <person name="Goodwin L."/>
            <person name="Pitluck S."/>
            <person name="Kyrpides N."/>
            <person name="Mavromatis K."/>
            <person name="Ivanova N."/>
            <person name="Mikhailova N."/>
            <person name="Zeytun A."/>
            <person name="Detter J.C."/>
            <person name="Tapia R."/>
            <person name="Han C."/>
            <person name="Land M."/>
            <person name="Hauser L."/>
            <person name="Markowitz V."/>
            <person name="Cheng J.-F."/>
            <person name="Hugenholtz P."/>
            <person name="Woyke T."/>
            <person name="Wu D."/>
            <person name="Tindall B."/>
            <person name="Schuetze A."/>
            <person name="Brambilla E."/>
            <person name="Klenk H.-P."/>
            <person name="Eisen J.A."/>
        </authorList>
    </citation>
    <scope>NUCLEOTIDE SEQUENCE [LARGE SCALE GENOMIC DNA]</scope>
    <source>
        <strain evidence="4">DSM 16511 / JCM 12458 / E9I37-1</strain>
    </source>
</reference>
<dbReference type="PROSITE" id="PS50005">
    <property type="entry name" value="TPR"/>
    <property type="match status" value="1"/>
</dbReference>
<accession>E6X0E5</accession>
<dbReference type="OrthoDB" id="5338882at2"/>
<keyword evidence="4" id="KW-1185">Reference proteome</keyword>
<dbReference type="AlphaFoldDB" id="E6X0E5"/>
<dbReference type="Gene3D" id="1.25.40.10">
    <property type="entry name" value="Tetratricopeptide repeat domain"/>
    <property type="match status" value="1"/>
</dbReference>
<name>E6X0E5_NITSE</name>
<sequence length="262" mass="28818">MKRSALILTLALLGATLLWAEPSVYGGGYGGSSLATQNKKTILSLRQQVNRLQEEVDGLRSMVSSLNQQINLLSRKSKSDGSEQLLAKRLDSLEARLARLEKNPARQSTTRRKPAQSSTGSSGQKAQAAKTTQTAASKKDPLLKAGSSALFSRGVRLINQKRYAEAKRRFDILAGRKYKPAAVNFYLGEIAYRTGKNDDAIRYYQKSAELDENAAYMDRLLLHTGIALERTGDKAQARNFFQAIVDGYPGTPSARVAKKHLK</sequence>